<dbReference type="GO" id="GO:0030170">
    <property type="term" value="F:pyridoxal phosphate binding"/>
    <property type="evidence" value="ECO:0007669"/>
    <property type="project" value="InterPro"/>
</dbReference>
<organism evidence="7 8">
    <name type="scientific">Enhydrobacter aerosaccus</name>
    <dbReference type="NCBI Taxonomy" id="225324"/>
    <lineage>
        <taxon>Bacteria</taxon>
        <taxon>Pseudomonadati</taxon>
        <taxon>Pseudomonadota</taxon>
        <taxon>Alphaproteobacteria</taxon>
        <taxon>Hyphomicrobiales</taxon>
        <taxon>Enhydrobacter</taxon>
    </lineage>
</organism>
<dbReference type="PANTHER" id="PTHR43094:SF1">
    <property type="entry name" value="AMINOTRANSFERASE CLASS-III"/>
    <property type="match status" value="1"/>
</dbReference>
<dbReference type="PANTHER" id="PTHR43094">
    <property type="entry name" value="AMINOTRANSFERASE"/>
    <property type="match status" value="1"/>
</dbReference>
<keyword evidence="4" id="KW-0808">Transferase</keyword>
<dbReference type="STRING" id="225324.SAMN02745126_00073"/>
<gene>
    <name evidence="7" type="ORF">SAMN02745126_00073</name>
</gene>
<dbReference type="Pfam" id="PF00202">
    <property type="entry name" value="Aminotran_3"/>
    <property type="match status" value="1"/>
</dbReference>
<evidence type="ECO:0000256" key="2">
    <source>
        <dbReference type="ARBA" id="ARBA00008954"/>
    </source>
</evidence>
<dbReference type="FunFam" id="3.40.640.10:FF:000014">
    <property type="entry name" value="Adenosylmethionine-8-amino-7-oxononanoate aminotransferase, probable"/>
    <property type="match status" value="1"/>
</dbReference>
<keyword evidence="3" id="KW-0032">Aminotransferase</keyword>
<accession>A0A1T4JKW1</accession>
<dbReference type="SUPFAM" id="SSF53383">
    <property type="entry name" value="PLP-dependent transferases"/>
    <property type="match status" value="1"/>
</dbReference>
<dbReference type="RefSeq" id="WP_170920717.1">
    <property type="nucleotide sequence ID" value="NZ_FUWJ01000001.1"/>
</dbReference>
<reference evidence="8" key="1">
    <citation type="submission" date="2017-02" db="EMBL/GenBank/DDBJ databases">
        <authorList>
            <person name="Varghese N."/>
            <person name="Submissions S."/>
        </authorList>
    </citation>
    <scope>NUCLEOTIDE SEQUENCE [LARGE SCALE GENOMIC DNA]</scope>
    <source>
        <strain evidence="8">ATCC 27094</strain>
    </source>
</reference>
<comment type="cofactor">
    <cofactor evidence="1">
        <name>pyridoxal 5'-phosphate</name>
        <dbReference type="ChEBI" id="CHEBI:597326"/>
    </cofactor>
</comment>
<dbReference type="CDD" id="cd00610">
    <property type="entry name" value="OAT_like"/>
    <property type="match status" value="1"/>
</dbReference>
<dbReference type="Proteomes" id="UP000190092">
    <property type="component" value="Unassembled WGS sequence"/>
</dbReference>
<dbReference type="GO" id="GO:0008483">
    <property type="term" value="F:transaminase activity"/>
    <property type="evidence" value="ECO:0007669"/>
    <property type="project" value="UniProtKB-KW"/>
</dbReference>
<dbReference type="PIRSF" id="PIRSF000521">
    <property type="entry name" value="Transaminase_4ab_Lys_Orn"/>
    <property type="match status" value="1"/>
</dbReference>
<dbReference type="AlphaFoldDB" id="A0A1T4JKW1"/>
<dbReference type="Gene3D" id="3.40.640.10">
    <property type="entry name" value="Type I PLP-dependent aspartate aminotransferase-like (Major domain)"/>
    <property type="match status" value="1"/>
</dbReference>
<dbReference type="InterPro" id="IPR015422">
    <property type="entry name" value="PyrdxlP-dep_Trfase_small"/>
</dbReference>
<evidence type="ECO:0000256" key="6">
    <source>
        <dbReference type="RuleBase" id="RU003560"/>
    </source>
</evidence>
<evidence type="ECO:0000313" key="8">
    <source>
        <dbReference type="Proteomes" id="UP000190092"/>
    </source>
</evidence>
<dbReference type="Gene3D" id="3.90.1150.10">
    <property type="entry name" value="Aspartate Aminotransferase, domain 1"/>
    <property type="match status" value="1"/>
</dbReference>
<sequence length="463" mass="49493">MDVENTLTNAGSGSLLIGFSNLRRARGERPLVITKGRGVFIADEDGREILDASSSFYCAALGYSDTRLVEAARRQLGQLPFYTTGMHRTVDVALELAEKLKPLVPIADAHVAIYCTGSEAVDFALKFMRYRNVARGEPQRRKVISRWGSYHGGTIASAALGGGRDVHDAFALPMDDFLFVSQPNWPAGAEPGESEAQYVGRLIAELEQTIEAAGPETVAGFVAEPISFSCGFFPPPAGYFAGVREVLDRHGILYLDDEVICGYGRTGHLFAAEPLGLKPDMMSLAKGMTSGYFPVSATIISGELYDWLERGSEQRGTFAHATTASGHPVGAAVALEMLRIVKEDRLLEQVQARIPSLHRHVHALADHPLVGAVRAFGLAGALTLTTARIGGIGAGSAAGGVAMMGAVGRILGRVMLDHGLIVRITGDNAVIAPPLIIQESEIDELFRRLRAALDDAAAELMRG</sequence>
<dbReference type="InterPro" id="IPR049704">
    <property type="entry name" value="Aminotrans_3_PPA_site"/>
</dbReference>
<dbReference type="InterPro" id="IPR015421">
    <property type="entry name" value="PyrdxlP-dep_Trfase_major"/>
</dbReference>
<evidence type="ECO:0000256" key="4">
    <source>
        <dbReference type="ARBA" id="ARBA00022679"/>
    </source>
</evidence>
<dbReference type="InterPro" id="IPR015424">
    <property type="entry name" value="PyrdxlP-dep_Trfase"/>
</dbReference>
<keyword evidence="8" id="KW-1185">Reference proteome</keyword>
<protein>
    <submittedName>
        <fullName evidence="7">4-aminobutyrate---pyruvate transaminase</fullName>
    </submittedName>
</protein>
<evidence type="ECO:0000256" key="1">
    <source>
        <dbReference type="ARBA" id="ARBA00001933"/>
    </source>
</evidence>
<dbReference type="EMBL" id="FUWJ01000001">
    <property type="protein sequence ID" value="SJZ30778.1"/>
    <property type="molecule type" value="Genomic_DNA"/>
</dbReference>
<evidence type="ECO:0000256" key="5">
    <source>
        <dbReference type="ARBA" id="ARBA00022898"/>
    </source>
</evidence>
<name>A0A1T4JKW1_9HYPH</name>
<keyword evidence="5 6" id="KW-0663">Pyridoxal phosphate</keyword>
<dbReference type="PROSITE" id="PS00600">
    <property type="entry name" value="AA_TRANSFER_CLASS_3"/>
    <property type="match status" value="1"/>
</dbReference>
<proteinExistence type="inferred from homology"/>
<comment type="similarity">
    <text evidence="2 6">Belongs to the class-III pyridoxal-phosphate-dependent aminotransferase family.</text>
</comment>
<evidence type="ECO:0000256" key="3">
    <source>
        <dbReference type="ARBA" id="ARBA00022576"/>
    </source>
</evidence>
<evidence type="ECO:0000313" key="7">
    <source>
        <dbReference type="EMBL" id="SJZ30778.1"/>
    </source>
</evidence>
<dbReference type="InterPro" id="IPR005814">
    <property type="entry name" value="Aminotrans_3"/>
</dbReference>
<keyword evidence="7" id="KW-0670">Pyruvate</keyword>